<dbReference type="CDD" id="cd20745">
    <property type="entry name" value="FIX_RhsA_AHH_HNH-like"/>
    <property type="match status" value="1"/>
</dbReference>
<name>A0A1M7DNP3_9FIRM</name>
<dbReference type="NCBIfam" id="TIGR03696">
    <property type="entry name" value="Rhs_assc_core"/>
    <property type="match status" value="1"/>
</dbReference>
<dbReference type="Pfam" id="PF25023">
    <property type="entry name" value="TEN_YD-shell"/>
    <property type="match status" value="2"/>
</dbReference>
<accession>A0A1M7DNP3</accession>
<dbReference type="InterPro" id="IPR056823">
    <property type="entry name" value="TEN-like_YD-shell"/>
</dbReference>
<feature type="region of interest" description="Disordered" evidence="2">
    <location>
        <begin position="608"/>
        <end position="648"/>
    </location>
</feature>
<evidence type="ECO:0000259" key="4">
    <source>
        <dbReference type="Pfam" id="PF25023"/>
    </source>
</evidence>
<dbReference type="OrthoDB" id="9815752at2"/>
<dbReference type="Pfam" id="PF05593">
    <property type="entry name" value="RHS_repeat"/>
    <property type="match status" value="3"/>
</dbReference>
<dbReference type="Pfam" id="PF20148">
    <property type="entry name" value="DUF6531"/>
    <property type="match status" value="1"/>
</dbReference>
<dbReference type="STRING" id="1121322.SAMN02745136_05737"/>
<dbReference type="EMBL" id="FRAC01000058">
    <property type="protein sequence ID" value="SHL80789.1"/>
    <property type="molecule type" value="Genomic_DNA"/>
</dbReference>
<keyword evidence="1" id="KW-0677">Repeat</keyword>
<dbReference type="InterPro" id="IPR050708">
    <property type="entry name" value="T6SS_VgrG/RHS"/>
</dbReference>
<feature type="domain" description="Teneurin-like YD-shell" evidence="4">
    <location>
        <begin position="1923"/>
        <end position="2172"/>
    </location>
</feature>
<dbReference type="InterPro" id="IPR037026">
    <property type="entry name" value="Vgr_OB-fold_dom_sf"/>
</dbReference>
<evidence type="ECO:0000259" key="3">
    <source>
        <dbReference type="Pfam" id="PF20148"/>
    </source>
</evidence>
<dbReference type="Pfam" id="PF14412">
    <property type="entry name" value="AHH"/>
    <property type="match status" value="1"/>
</dbReference>
<feature type="domain" description="Teneurin-like YD-shell" evidence="4">
    <location>
        <begin position="1491"/>
        <end position="1634"/>
    </location>
</feature>
<dbReference type="InterPro" id="IPR006530">
    <property type="entry name" value="YD"/>
</dbReference>
<sequence>TGILKEGIGNGTLVQVDSDLPVPEMLSQEAETDWGFDCRIANQYGKQVFVNSKTTGCQIHVGNLPFAVKEPGAVLSTSLGRDVDKVRAIQAGVSQSASVFEFEETTLTVSDLTIGAGYAISYEGRTQTVTRSEIHASQGTLVNEVTLVHGEGVMPEAARSQGTTKHSSILTGTVTAVDGTNVMVDFHTPGDTPRWMPYASAVSNYFYSMPDIGDTVFVYYETGDSEKVVCLGSRHVNESPDFSNSKNKMMTANNRMVKFAEKEVDLVGNRSEYDGSGGEQAKIIFNDETGIEIQSTKDISLKAEEKITLQALKGSYNGIEEVKQKFDQKYGEGDTKYKAEGGTMEFDALSLLSARSYHALKKNIDQNLKAPFQVIGTLKELTGKIGGSAGTEGGGEAEAAPVFEDGTAHIMSLDRLVLQVGTTCVTFAGGVIQIRTNAYLQLGTDRSATYEHLEDANYTWKDMFLDMTQCALDIVGALPIPGVSTVANLANAGISLARGDYVGAAISAGTAALSLIPGANTVGGMLKGASGIAKLGKKMKAAGTLLNAVKKFSSGAINANLALTAVMAVGDIGTAIKDGTFDMNDPKCRQDVMSILQGGSSLAKYKLGKSKTRGKNGKERFKSRGERETERQGRKDARQKRVQAAAGAVDNVRKKTRAKLDEYSANRCTKGEPIDMVTGSYLIEQCDLLINDIGGRTAIERTYESLLSGEESPVGKGWTLSIFSRAYLYDERIEILLPDQHTETFLKTAEGYRNRRGGTKRLTLTEEGEGYRLTEENGRTSWFYDQDGRLLSATDRNGNRTLYEYSGENLAKICFTSGQYLLFTWQGDKIIRMKDCIGRTVEYRYEDGYLTAVTMVNGGTETYGYDTAGRIKEITDANGNTYVHNEYDRKGRVTRQSLSNGQEYILFYEEEDRVNTYLVPKNGQETRHHYNLLKQLVRTEYEDGTTEEYGYDAWENRVWEKDRNGNETRREYDEAGHLLKLTEPSGREFSYEYEAGNCIHKWDNTGMDSRYTYDRAGNLKEEIQKVEEEKSRSYRFTYDSYGRITAFEDPEGSLETYEYGHLFGEEQIYINAGGEKTLYGYDEAGRLMLRTDMDGTRRYTYNHFDLLCQASDPLGHSERYVYDGVLDLVQVVRANQYGETMGAESGDRYRYDAFHHQTMHIDAAGGVYALHLDGEGNPVKEIHPNTYRIEDKDGEGIINQYDASDNKYKIQYPDGGTRRLWYDANGNITKVCNPEQYEEKTDDGPGYLYEYDSADRLVQITGPEGEFLHQYTYDLAGNLIKAVHGKNCRKAEETSTGDITGNSSGDRAGNSTGDRIGNRTGVRTEQEEAIGELYSYNSLGWLLESRTPMEERDGAVRYQLIRYEYDLSGNRIKELRYCDYQTRESHQGEVHTISYEYDRKDHLIRVSDRTGAVLEYGYDGKGRRTLEKRKINQSNEQVFRYFYDEGGRIVKVSRSADQKGCGKETVSVRYEYDKNGNNTQVVLPSGGEILREYDAADRLIKETHREKKSGIHNTTGFAYDKAGNLLCITDNQGRKTQIEYDLLNREIQRTERDGGITRQFYDTNGQLVKVIRPREYEASKDAGAGTVYTYDTAGRLLTILRPDGKLQESYVYDTDGNLIQTLDGTGSGARFDYDLGGRRTRVETEGKATQSYTYDAYGNITGLCDGENNKTEYVLDKWGRITEIKKADGSQERYGYDYAGNITESVDGEGNRTTYEYNAANLLSSLTDPAGEMEQYQYEEEGRLYKKLDRNGIETAYTYNLYGNIQSRRAGELSEVYEYTPEGLLKSAIAEGMRYSYTYDAMGRLTEKKASGRPLLSFTYDKNGNLWKQKDVTGKMTEYRYTINDEIKEIWDDGKLLAEYNYNEDGTVKNLKNGESLYTEYAYDKDKNLTGLRNILAGEVLADNHYRYDGNGNRTRKHQLQGDTSYTYDSLNRLTKVQYPGSWEELTYDKAGNRTGRRSPSGEELYQYDSRNRLTSHTVNGVIEGYTYDNAGNLLKDGKNQYTYDAFHRTSRVETFDGAIQINRYDAEGLRHEMEENGNLVQFIFRGTEVAVEESKGEIKRYIRSDVLLASDAESARTYYHYASDELGSITHVTEGEEVLNWYEYDAWGNVTESQEKAENRFKFNGQQLDPISQQYYLRARYYNPIIGRFTQEDTYWGDGLNLYAYCANNPVYYVDPSGNICKKAADRIMSLMDEGRIKGKNKRQLESYLRNKINNGGLNPAEQEVANKLNINIDNKGAGEARLIPGEDGIVTGGNSTKLGQNLFEDMGLPRTTSRTPYQAMHIIPKELRSHPVIKKIGMDFDDVSNGIFLRNRKSGGVSPMSRHEGFHKVYNRFIEGKLDNLDINLSTSELERQVFDLQQKGKYLMEQGLPMYEKEGASIDLWERWFNK</sequence>
<evidence type="ECO:0000256" key="1">
    <source>
        <dbReference type="ARBA" id="ARBA00022737"/>
    </source>
</evidence>
<proteinExistence type="predicted"/>
<dbReference type="InterPro" id="IPR031325">
    <property type="entry name" value="RHS_repeat"/>
</dbReference>
<dbReference type="InterPro" id="IPR045351">
    <property type="entry name" value="DUF6531"/>
</dbReference>
<feature type="region of interest" description="Disordered" evidence="2">
    <location>
        <begin position="1291"/>
        <end position="1318"/>
    </location>
</feature>
<dbReference type="Proteomes" id="UP000184386">
    <property type="component" value="Unassembled WGS sequence"/>
</dbReference>
<feature type="non-terminal residue" evidence="5">
    <location>
        <position position="1"/>
    </location>
</feature>
<evidence type="ECO:0000313" key="5">
    <source>
        <dbReference type="EMBL" id="SHL80789.1"/>
    </source>
</evidence>
<protein>
    <submittedName>
        <fullName evidence="5">RHS repeat-associated core domain-containing protein</fullName>
    </submittedName>
</protein>
<dbReference type="PANTHER" id="PTHR32305">
    <property type="match status" value="1"/>
</dbReference>
<evidence type="ECO:0000256" key="2">
    <source>
        <dbReference type="SAM" id="MobiDB-lite"/>
    </source>
</evidence>
<evidence type="ECO:0000313" key="6">
    <source>
        <dbReference type="Proteomes" id="UP000184386"/>
    </source>
</evidence>
<dbReference type="PANTHER" id="PTHR32305:SF15">
    <property type="entry name" value="PROTEIN RHSA-RELATED"/>
    <property type="match status" value="1"/>
</dbReference>
<gene>
    <name evidence="5" type="ORF">SAMN02745136_05737</name>
</gene>
<feature type="compositionally biased region" description="Polar residues" evidence="2">
    <location>
        <begin position="1294"/>
        <end position="1313"/>
    </location>
</feature>
<feature type="compositionally biased region" description="Basic and acidic residues" evidence="2">
    <location>
        <begin position="616"/>
        <end position="636"/>
    </location>
</feature>
<dbReference type="Gene3D" id="2.180.10.10">
    <property type="entry name" value="RHS repeat-associated core"/>
    <property type="match status" value="5"/>
</dbReference>
<organism evidence="5 6">
    <name type="scientific">Anaerocolumna jejuensis DSM 15929</name>
    <dbReference type="NCBI Taxonomy" id="1121322"/>
    <lineage>
        <taxon>Bacteria</taxon>
        <taxon>Bacillati</taxon>
        <taxon>Bacillota</taxon>
        <taxon>Clostridia</taxon>
        <taxon>Lachnospirales</taxon>
        <taxon>Lachnospiraceae</taxon>
        <taxon>Anaerocolumna</taxon>
    </lineage>
</organism>
<dbReference type="NCBIfam" id="TIGR01643">
    <property type="entry name" value="YD_repeat_2x"/>
    <property type="match status" value="4"/>
</dbReference>
<reference evidence="5 6" key="1">
    <citation type="submission" date="2016-11" db="EMBL/GenBank/DDBJ databases">
        <authorList>
            <person name="Jaros S."/>
            <person name="Januszkiewicz K."/>
            <person name="Wedrychowicz H."/>
        </authorList>
    </citation>
    <scope>NUCLEOTIDE SEQUENCE [LARGE SCALE GENOMIC DNA]</scope>
    <source>
        <strain evidence="5 6">DSM 15929</strain>
    </source>
</reference>
<dbReference type="Gene3D" id="2.40.50.230">
    <property type="entry name" value="Gp5 N-terminal domain"/>
    <property type="match status" value="1"/>
</dbReference>
<dbReference type="InterPro" id="IPR032871">
    <property type="entry name" value="AHH_dom_containing"/>
</dbReference>
<keyword evidence="6" id="KW-1185">Reference proteome</keyword>
<dbReference type="InterPro" id="IPR022385">
    <property type="entry name" value="Rhs_assc_core"/>
</dbReference>
<feature type="domain" description="DUF6531" evidence="3">
    <location>
        <begin position="671"/>
        <end position="745"/>
    </location>
</feature>
<dbReference type="SUPFAM" id="SSF63829">
    <property type="entry name" value="Calcium-dependent phosphotriesterase"/>
    <property type="match status" value="1"/>
</dbReference>